<dbReference type="Gene3D" id="2.60.40.4070">
    <property type="match status" value="1"/>
</dbReference>
<sequence>MILGAATPIAAQPGGEATAHGVIKWGGYAEVPTLSSRKQKVPTFDEAHPALDDQVGWFSLRLNGEVGAGELVNLVYEPFPAADAKLFDAARLPAGPEPTLSSGTEMKRVVSHLSLRPVRRNPQTGRPERLTSFDYRYSPGTSPIAARGSTANRPHASHSVLATGDWYKMGVAESGIYKLDKEALLRILGRKDLQGINPNNLHVYGNSMGILPQANAVPRPDDLAENNVLLVGNGDNVFDDNEYFLFYSPGAHTWEAQGGVFRHRNNIYTDTTYYFVTVNNTAGRRVPTATAPAATATTPTINAFTYRDFYEHDLLNLMHKASSSGSGSGRNWVGEVFGNGAQKEFVFGNIPDLVPNSPIRVTSSLVANSATASAFQLTLNGSALGSQSLDARPNYDFGAIATVSTVTRQLTLANPGVELKVGLTYNSSDPAASAYLDYLEINAQRQLRLSGSQLEFRSLSNIAPKAVNRFELANATGATVWDVTNPRQATARALALAGSTGTFLAPADTLREYVAFQPNGTFGKPREFGKVANQDLHALNSNAAALVDLVIVTYPAFKSQAQRLANHRTSHDNLRVAVVTTSEVYNEYGSGGQDITAIRDMMKQLYDRAPQGKQMQLLLFGDASFDYKSDPYNNKSFEPAWWKDRTPFKNDADFDAVNQNYVPTYESRESLAPFYGGAFGQASYSSDDYFALLDDDEGEWSEQNPGSELLDIGVGRLPIRTPKGDRTNAEQAKQVVDKLISYDAPAAYGKWRNRITLVSDDGNGDLFVGQGSELIAKVIQTDYPVYNVHKVYLDLYPQLSVSAGQRSPEASRAIDQSVEQGSLIVNYLGHGGPKGWTDEQILTNASVLALRNANNLTFFTTGTCDFSTYDNPDFTSAGEQSLTDNPTGGAIGLFTTTRVVDAGLNAGLNQAYFNRVLRPLANGQMPSIGTVVMLSKNDYPGAGQPGVINNRNYTLLADPSMTLAYPRQTVALDSIRTRVGAGPWTSTDTLQALARVRLHGRLLNNGAVNSAFTGVAQVTIYDKPSTVKTLGNEAGGDPNSADAPRPVVIQESVIYGGQANVVNGEFNLTFVVPKDINYNVGLGKVSLYAFDGTHRIDAHGYQLKQVGGAARDFLKDTMPPVIKLFMDNESFVFGGLTGQNTTLLAQLSDSSGINTTGAGIGHDITAVLDNDPTKLIVLNDSYVAKVGDFRSGQVNNLFKDLPTGPHTLRLKAWDTYNNSAEKEIEFIVAHNEKLALDHVLNYPNPFASSTTFFFDHNQAGSEPTNLDVQVQIFTVSGHLVRTLTAVVPSTDAHQRSISWNGRDEYNDQLARGVYVYRLSVRSQLNGSSVSKYEKLVILN</sequence>
<feature type="domain" description="Gingipain" evidence="2">
    <location>
        <begin position="550"/>
        <end position="963"/>
    </location>
</feature>
<evidence type="ECO:0000256" key="1">
    <source>
        <dbReference type="ARBA" id="ARBA00022729"/>
    </source>
</evidence>
<reference evidence="3 4" key="1">
    <citation type="submission" date="2015-12" db="EMBL/GenBank/DDBJ databases">
        <authorList>
            <person name="Shamseldin A."/>
            <person name="Moawad H."/>
            <person name="Abd El-Rahim W.M."/>
            <person name="Sadowsky M.J."/>
        </authorList>
    </citation>
    <scope>NUCLEOTIDE SEQUENCE [LARGE SCALE GENOMIC DNA]</scope>
    <source>
        <strain evidence="3 4">DG5B</strain>
    </source>
</reference>
<dbReference type="InterPro" id="IPR029031">
    <property type="entry name" value="Gingipain_N_sf"/>
</dbReference>
<dbReference type="CDD" id="cd02258">
    <property type="entry name" value="Peptidase_C25_N"/>
    <property type="match status" value="1"/>
</dbReference>
<dbReference type="GO" id="GO:0008234">
    <property type="term" value="F:cysteine-type peptidase activity"/>
    <property type="evidence" value="ECO:0007669"/>
    <property type="project" value="InterPro"/>
</dbReference>
<dbReference type="SUPFAM" id="SSF52129">
    <property type="entry name" value="Caspase-like"/>
    <property type="match status" value="1"/>
</dbReference>
<name>A0A0U4C165_9BACT</name>
<dbReference type="Proteomes" id="UP000059542">
    <property type="component" value="Chromosome"/>
</dbReference>
<proteinExistence type="predicted"/>
<evidence type="ECO:0000313" key="3">
    <source>
        <dbReference type="EMBL" id="ALW83880.1"/>
    </source>
</evidence>
<dbReference type="Pfam" id="PF01364">
    <property type="entry name" value="Peptidase_C25"/>
    <property type="match status" value="1"/>
</dbReference>
<keyword evidence="4" id="KW-1185">Reference proteome</keyword>
<dbReference type="InterPro" id="IPR001769">
    <property type="entry name" value="Gingipain"/>
</dbReference>
<dbReference type="GO" id="GO:0006508">
    <property type="term" value="P:proteolysis"/>
    <property type="evidence" value="ECO:0007669"/>
    <property type="project" value="InterPro"/>
</dbReference>
<dbReference type="NCBIfam" id="NF033707">
    <property type="entry name" value="T9SS_sortase"/>
    <property type="match status" value="1"/>
</dbReference>
<accession>A0A0U4C165</accession>
<evidence type="ECO:0000259" key="2">
    <source>
        <dbReference type="Pfam" id="PF01364"/>
    </source>
</evidence>
<organism evidence="3 4">
    <name type="scientific">Hymenobacter sedentarius</name>
    <dbReference type="NCBI Taxonomy" id="1411621"/>
    <lineage>
        <taxon>Bacteria</taxon>
        <taxon>Pseudomonadati</taxon>
        <taxon>Bacteroidota</taxon>
        <taxon>Cytophagia</taxon>
        <taxon>Cytophagales</taxon>
        <taxon>Hymenobacteraceae</taxon>
        <taxon>Hymenobacter</taxon>
    </lineage>
</organism>
<dbReference type="KEGG" id="hyg:AUC43_01420"/>
<gene>
    <name evidence="3" type="ORF">AUC43_01420</name>
</gene>
<protein>
    <recommendedName>
        <fullName evidence="2">Gingipain domain-containing protein</fullName>
    </recommendedName>
</protein>
<evidence type="ECO:0000313" key="4">
    <source>
        <dbReference type="Proteomes" id="UP000059542"/>
    </source>
</evidence>
<dbReference type="Gene3D" id="3.40.50.10390">
    <property type="entry name" value="Gingipain r, domain 1"/>
    <property type="match status" value="1"/>
</dbReference>
<dbReference type="STRING" id="1411621.AUC43_01420"/>
<dbReference type="Gene3D" id="3.40.50.1460">
    <property type="match status" value="1"/>
</dbReference>
<dbReference type="EMBL" id="CP013909">
    <property type="protein sequence ID" value="ALW83880.1"/>
    <property type="molecule type" value="Genomic_DNA"/>
</dbReference>
<dbReference type="InterPro" id="IPR029030">
    <property type="entry name" value="Caspase-like_dom_sf"/>
</dbReference>
<keyword evidence="1" id="KW-0732">Signal</keyword>